<dbReference type="Pfam" id="PF24175">
    <property type="entry name" value="SU10_adaptor"/>
    <property type="match status" value="1"/>
</dbReference>
<evidence type="ECO:0000313" key="1">
    <source>
        <dbReference type="EMBL" id="CAB4136723.1"/>
    </source>
</evidence>
<proteinExistence type="predicted"/>
<accession>A0A6J5LUF4</accession>
<sequence>MTYLELVNDVLVRLRESTVGSIGETTYSSLIGKFVNDAKRQIEDAYSWNVLSQTITVTTTAATSSYSLTGAGQKFRINDAINTTSVITLDNTTVADMNRKLNFGTPSQSIPSEFCFSGVDGSGDTKIDLFPVPDGVYTLKFDLTIPQANLSADGTSVKVLDYLVAQSAYARALIERGEDGGTNSAEAYALFRGMLSDAIAMESTRYPEDNFVAV</sequence>
<protein>
    <submittedName>
        <fullName evidence="1">Uncharacterized protein</fullName>
    </submittedName>
</protein>
<reference evidence="1" key="1">
    <citation type="submission" date="2020-04" db="EMBL/GenBank/DDBJ databases">
        <authorList>
            <person name="Chiriac C."/>
            <person name="Salcher M."/>
            <person name="Ghai R."/>
            <person name="Kavagutti S V."/>
        </authorList>
    </citation>
    <scope>NUCLEOTIDE SEQUENCE</scope>
</reference>
<dbReference type="InterPro" id="IPR056209">
    <property type="entry name" value="SU10_adaptor"/>
</dbReference>
<gene>
    <name evidence="1" type="ORF">UFOVP307_15</name>
</gene>
<name>A0A6J5LUF4_9CAUD</name>
<organism evidence="1">
    <name type="scientific">uncultured Caudovirales phage</name>
    <dbReference type="NCBI Taxonomy" id="2100421"/>
    <lineage>
        <taxon>Viruses</taxon>
        <taxon>Duplodnaviria</taxon>
        <taxon>Heunggongvirae</taxon>
        <taxon>Uroviricota</taxon>
        <taxon>Caudoviricetes</taxon>
        <taxon>Peduoviridae</taxon>
        <taxon>Maltschvirus</taxon>
        <taxon>Maltschvirus maltsch</taxon>
    </lineage>
</organism>
<dbReference type="EMBL" id="LR796323">
    <property type="protein sequence ID" value="CAB4136723.1"/>
    <property type="molecule type" value="Genomic_DNA"/>
</dbReference>